<evidence type="ECO:0000259" key="1">
    <source>
        <dbReference type="Pfam" id="PF07282"/>
    </source>
</evidence>
<proteinExistence type="predicted"/>
<geneLocation type="plasmid" evidence="2 3">
    <name>p.1</name>
</geneLocation>
<gene>
    <name evidence="2" type="ORF">D7J84_30480</name>
</gene>
<dbReference type="Proteomes" id="UP000269847">
    <property type="component" value="Plasmid p.1"/>
</dbReference>
<dbReference type="NCBIfam" id="NF040570">
    <property type="entry name" value="guided_TnpB"/>
    <property type="match status" value="1"/>
</dbReference>
<name>A0A9W3YL37_BACTU</name>
<evidence type="ECO:0000313" key="2">
    <source>
        <dbReference type="EMBL" id="AYF85310.1"/>
    </source>
</evidence>
<dbReference type="InterPro" id="IPR010095">
    <property type="entry name" value="Cas12f1-like_TNB"/>
</dbReference>
<evidence type="ECO:0000313" key="3">
    <source>
        <dbReference type="Proteomes" id="UP000269847"/>
    </source>
</evidence>
<sequence length="167" mass="18629">MSEQCPIHVPCQAVGQTQTPFSDAPATPITTPGTPIVKIPVVLAERTIQIVVESDVPLDPPAVEIKRVLKNHKLAKAISEVFWLQFRYMLEYKAKWYGKQVIVVSKSFASSQLCSCCGYQNKDVKNLNLRKWDCPSCRAHHDRDINASINLKNEAIRLLTARTAGLA</sequence>
<dbReference type="AlphaFoldDB" id="A0A9W3YL37"/>
<accession>A0A9W3YL37</accession>
<keyword evidence="2" id="KW-0614">Plasmid</keyword>
<protein>
    <submittedName>
        <fullName evidence="2">Transposase</fullName>
    </submittedName>
</protein>
<reference evidence="2 3" key="1">
    <citation type="submission" date="2018-09" db="EMBL/GenBank/DDBJ databases">
        <title>Complete genome of Bacillus thuringiensis strain QZL38.</title>
        <authorList>
            <person name="Song F."/>
        </authorList>
    </citation>
    <scope>NUCLEOTIDE SEQUENCE [LARGE SCALE GENOMIC DNA]</scope>
    <source>
        <strain evidence="2 3">QZL38</strain>
        <plasmid evidence="2 3">p.1</plasmid>
    </source>
</reference>
<organism evidence="2 3">
    <name type="scientific">Bacillus thuringiensis</name>
    <dbReference type="NCBI Taxonomy" id="1428"/>
    <lineage>
        <taxon>Bacteria</taxon>
        <taxon>Bacillati</taxon>
        <taxon>Bacillota</taxon>
        <taxon>Bacilli</taxon>
        <taxon>Bacillales</taxon>
        <taxon>Bacillaceae</taxon>
        <taxon>Bacillus</taxon>
        <taxon>Bacillus cereus group</taxon>
    </lineage>
</organism>
<feature type="domain" description="Cas12f1-like TNB" evidence="1">
    <location>
        <begin position="83"/>
        <end position="151"/>
    </location>
</feature>
<dbReference type="NCBIfam" id="TIGR01766">
    <property type="entry name" value="IS200/IS605 family accessory protein TnpB-like domain"/>
    <property type="match status" value="1"/>
</dbReference>
<dbReference type="EMBL" id="CP032614">
    <property type="protein sequence ID" value="AYF85310.1"/>
    <property type="molecule type" value="Genomic_DNA"/>
</dbReference>
<dbReference type="Pfam" id="PF07282">
    <property type="entry name" value="Cas12f1-like_TNB"/>
    <property type="match status" value="1"/>
</dbReference>